<accession>A0A6C0BTF5</accession>
<dbReference type="SUPFAM" id="SSF54060">
    <property type="entry name" value="His-Me finger endonucleases"/>
    <property type="match status" value="1"/>
</dbReference>
<sequence length="414" mass="47469">MDLLRMPPSFKPTFAINAEHNCGEVTFKYDKILCDTTDMVTIMNKNIQSREKAVNLLFKFNPDIDIINFINDNTNDLRRENVEISPLQKYAHLLKNYKNVEYIGGHKQTLGIHAYRLKNPMWKATDASGNEVLLMYCETNTICILCPKSYEIIKEFEKTANQGNPITWYLAENKYICCRLNVYIHQIITGCYGNGKGTGTISVDHKNRNPLDNRYENLSIASRHQQEENTSGIIPDTKRTRQRGARDLPDGITQDMLKKYVVYYVGYLNADRTKWRDFFEVEGHPALGGKTWTTTKSMKVSAYQKLMDANKVVDDLNNGIMPTSVSMQSKTVITSSDETVTLPKYIRISNARGKPHLELDKRNDSGGPRISLKMILPENYNISTELKRFIQKVITKYPELTSLYNTTTDEDNIV</sequence>
<name>A0A6C0BTF5_9ZZZZ</name>
<evidence type="ECO:0008006" key="3">
    <source>
        <dbReference type="Google" id="ProtNLM"/>
    </source>
</evidence>
<protein>
    <recommendedName>
        <fullName evidence="3">HNH nuclease domain-containing protein</fullName>
    </recommendedName>
</protein>
<organism evidence="2">
    <name type="scientific">viral metagenome</name>
    <dbReference type="NCBI Taxonomy" id="1070528"/>
    <lineage>
        <taxon>unclassified sequences</taxon>
        <taxon>metagenomes</taxon>
        <taxon>organismal metagenomes</taxon>
    </lineage>
</organism>
<dbReference type="InterPro" id="IPR044925">
    <property type="entry name" value="His-Me_finger_sf"/>
</dbReference>
<evidence type="ECO:0000256" key="1">
    <source>
        <dbReference type="SAM" id="MobiDB-lite"/>
    </source>
</evidence>
<feature type="compositionally biased region" description="Basic and acidic residues" evidence="1">
    <location>
        <begin position="236"/>
        <end position="247"/>
    </location>
</feature>
<feature type="region of interest" description="Disordered" evidence="1">
    <location>
        <begin position="220"/>
        <end position="247"/>
    </location>
</feature>
<dbReference type="EMBL" id="MN739253">
    <property type="protein sequence ID" value="QHS95506.1"/>
    <property type="molecule type" value="Genomic_DNA"/>
</dbReference>
<dbReference type="AlphaFoldDB" id="A0A6C0BTF5"/>
<reference evidence="2" key="1">
    <citation type="journal article" date="2020" name="Nature">
        <title>Giant virus diversity and host interactions through global metagenomics.</title>
        <authorList>
            <person name="Schulz F."/>
            <person name="Roux S."/>
            <person name="Paez-Espino D."/>
            <person name="Jungbluth S."/>
            <person name="Walsh D.A."/>
            <person name="Denef V.J."/>
            <person name="McMahon K.D."/>
            <person name="Konstantinidis K.T."/>
            <person name="Eloe-Fadrosh E.A."/>
            <person name="Kyrpides N.C."/>
            <person name="Woyke T."/>
        </authorList>
    </citation>
    <scope>NUCLEOTIDE SEQUENCE</scope>
    <source>
        <strain evidence="2">GVMAG-M-3300018868-6</strain>
    </source>
</reference>
<evidence type="ECO:0000313" key="2">
    <source>
        <dbReference type="EMBL" id="QHS95506.1"/>
    </source>
</evidence>
<proteinExistence type="predicted"/>
<dbReference type="Gene3D" id="3.90.75.20">
    <property type="match status" value="1"/>
</dbReference>
<feature type="compositionally biased region" description="Polar residues" evidence="1">
    <location>
        <begin position="220"/>
        <end position="232"/>
    </location>
</feature>